<dbReference type="Ensembl" id="ENSEAST00005021258.1">
    <property type="protein sequence ID" value="ENSEASP00005019594.1"/>
    <property type="gene ID" value="ENSEASG00005013461.1"/>
</dbReference>
<gene>
    <name evidence="2" type="primary">C10orf120</name>
</gene>
<feature type="compositionally biased region" description="Acidic residues" evidence="1">
    <location>
        <begin position="219"/>
        <end position="228"/>
    </location>
</feature>
<feature type="compositionally biased region" description="Basic and acidic residues" evidence="1">
    <location>
        <begin position="229"/>
        <end position="249"/>
    </location>
</feature>
<dbReference type="PANTHER" id="PTHR47509:SF1">
    <property type="entry name" value="RIKEN CDNA 4933402N03 GENE"/>
    <property type="match status" value="1"/>
</dbReference>
<dbReference type="PANTHER" id="PTHR47509">
    <property type="entry name" value="MCG1612"/>
    <property type="match status" value="1"/>
</dbReference>
<accession>A0A8C4M078</accession>
<name>A0A8C4M078_EQUAS</name>
<dbReference type="InterPro" id="IPR040721">
    <property type="entry name" value="DUF5520"/>
</dbReference>
<dbReference type="AlphaFoldDB" id="A0A8C4M078"/>
<feature type="region of interest" description="Disordered" evidence="1">
    <location>
        <begin position="1"/>
        <end position="42"/>
    </location>
</feature>
<sequence>MIRERENGCQKIRKEEAKDSRAHERKIAEGKPNKNGKPVRTFHTSDSFQDKDFLCFQGDLGSASLLGIWTKLCKSDPRIALGKYSPLEKELLRLGGTHTVAARRFLNYKQEEEWKMLKELQLLSPDYKQAMAYKKQHSIPCTTCGPLEKIWTAKVIVPQEEFKMPQRERLNISKHIERMQFARALRNKQLLPYIERYRSSSFLSGGGLGPTAKDKAGRDEDDADSDGCDDAKPEERDEAENKTTKRQEIKMDVIFKSEEPKKHLTYHGNDRKPFFPTKKVERSITGLTNRNLFHLAEFPGDLMLMNQDFISRGGHSSGAMKANRLEEDSVWKEHMCKAACHRY</sequence>
<proteinExistence type="predicted"/>
<protein>
    <submittedName>
        <fullName evidence="2">Chromosome 10 open reading frame 120</fullName>
    </submittedName>
</protein>
<feature type="region of interest" description="Disordered" evidence="1">
    <location>
        <begin position="205"/>
        <end position="249"/>
    </location>
</feature>
<feature type="compositionally biased region" description="Basic and acidic residues" evidence="1">
    <location>
        <begin position="1"/>
        <end position="32"/>
    </location>
</feature>
<dbReference type="OMA" id="MNVVFKS"/>
<reference evidence="2" key="1">
    <citation type="submission" date="2023-03" db="UniProtKB">
        <authorList>
            <consortium name="Ensembl"/>
        </authorList>
    </citation>
    <scope>IDENTIFICATION</scope>
</reference>
<evidence type="ECO:0000313" key="2">
    <source>
        <dbReference type="Ensembl" id="ENSEASP00005019594.1"/>
    </source>
</evidence>
<organism evidence="2">
    <name type="scientific">Equus asinus asinus</name>
    <dbReference type="NCBI Taxonomy" id="83772"/>
    <lineage>
        <taxon>Eukaryota</taxon>
        <taxon>Metazoa</taxon>
        <taxon>Chordata</taxon>
        <taxon>Craniata</taxon>
        <taxon>Vertebrata</taxon>
        <taxon>Euteleostomi</taxon>
        <taxon>Mammalia</taxon>
        <taxon>Eutheria</taxon>
        <taxon>Laurasiatheria</taxon>
        <taxon>Perissodactyla</taxon>
        <taxon>Equidae</taxon>
        <taxon>Equus</taxon>
    </lineage>
</organism>
<evidence type="ECO:0000256" key="1">
    <source>
        <dbReference type="SAM" id="MobiDB-lite"/>
    </source>
</evidence>
<dbReference type="Pfam" id="PF17658">
    <property type="entry name" value="DUF5520"/>
    <property type="match status" value="1"/>
</dbReference>